<gene>
    <name evidence="1" type="ORF">GCM10009863_63860</name>
</gene>
<accession>A0ABP6DCQ2</accession>
<dbReference type="Pfam" id="PF19450">
    <property type="entry name" value="DUF5988"/>
    <property type="match status" value="1"/>
</dbReference>
<dbReference type="InterPro" id="IPR046030">
    <property type="entry name" value="DUF5988"/>
</dbReference>
<organism evidence="1 2">
    <name type="scientific">Streptomyces axinellae</name>
    <dbReference type="NCBI Taxonomy" id="552788"/>
    <lineage>
        <taxon>Bacteria</taxon>
        <taxon>Bacillati</taxon>
        <taxon>Actinomycetota</taxon>
        <taxon>Actinomycetes</taxon>
        <taxon>Kitasatosporales</taxon>
        <taxon>Streptomycetaceae</taxon>
        <taxon>Streptomyces</taxon>
    </lineage>
</organism>
<name>A0ABP6DCQ2_9ACTN</name>
<evidence type="ECO:0000313" key="1">
    <source>
        <dbReference type="EMBL" id="GAA2638274.1"/>
    </source>
</evidence>
<proteinExistence type="predicted"/>
<sequence length="69" mass="7943">MDTCVRVILKGGPDGIARIRKISYGDEIPHVKVTCGNGYEHFERTGDFEEFDGELLPVYQWCYRTFIAE</sequence>
<reference evidence="2" key="1">
    <citation type="journal article" date="2019" name="Int. J. Syst. Evol. Microbiol.">
        <title>The Global Catalogue of Microorganisms (GCM) 10K type strain sequencing project: providing services to taxonomists for standard genome sequencing and annotation.</title>
        <authorList>
            <consortium name="The Broad Institute Genomics Platform"/>
            <consortium name="The Broad Institute Genome Sequencing Center for Infectious Disease"/>
            <person name="Wu L."/>
            <person name="Ma J."/>
        </authorList>
    </citation>
    <scope>NUCLEOTIDE SEQUENCE [LARGE SCALE GENOMIC DNA]</scope>
    <source>
        <strain evidence="2">JCM 16373</strain>
    </source>
</reference>
<dbReference type="Proteomes" id="UP001501447">
    <property type="component" value="Unassembled WGS sequence"/>
</dbReference>
<comment type="caution">
    <text evidence="1">The sequence shown here is derived from an EMBL/GenBank/DDBJ whole genome shotgun (WGS) entry which is preliminary data.</text>
</comment>
<protein>
    <submittedName>
        <fullName evidence="1">Uncharacterized protein</fullName>
    </submittedName>
</protein>
<evidence type="ECO:0000313" key="2">
    <source>
        <dbReference type="Proteomes" id="UP001501447"/>
    </source>
</evidence>
<keyword evidence="2" id="KW-1185">Reference proteome</keyword>
<dbReference type="EMBL" id="BAAARJ010000032">
    <property type="protein sequence ID" value="GAA2638274.1"/>
    <property type="molecule type" value="Genomic_DNA"/>
</dbReference>